<evidence type="ECO:0000313" key="2">
    <source>
        <dbReference type="EMBL" id="CAG8691549.1"/>
    </source>
</evidence>
<sequence>AVRELGKPSVLAERSVNEPGMPTEKEQGRRDSRKRDCDAEDCPKRDNLLLGLPAKEMRRKENKGRLKYSTKSLHTVKDETPAPKNDNPCDEEKRSDLQTQNTPMRGVTEKDSSNIIEPTDKALKHTDDTTITQERAEEQQVKPIIDHPRDTMEERPDNDGTLTTEDPFNNPLEKIRTTEKSINKEWQNDGTRPTLTGTQINVPERPVEKKRQPEDRMQQCTLGGGGHDIAQNGTEPGRTSGRRWILRVTKKVAMTTYPTTLPEETQRRYNATTIKRD</sequence>
<accession>A0A9N9ERF0</accession>
<feature type="compositionally biased region" description="Basic and acidic residues" evidence="1">
    <location>
        <begin position="173"/>
        <end position="187"/>
    </location>
</feature>
<evidence type="ECO:0000256" key="1">
    <source>
        <dbReference type="SAM" id="MobiDB-lite"/>
    </source>
</evidence>
<feature type="compositionally biased region" description="Basic and acidic residues" evidence="1">
    <location>
        <begin position="23"/>
        <end position="47"/>
    </location>
</feature>
<name>A0A9N9ERF0_9GLOM</name>
<proteinExistence type="predicted"/>
<dbReference type="AlphaFoldDB" id="A0A9N9ERF0"/>
<comment type="caution">
    <text evidence="2">The sequence shown here is derived from an EMBL/GenBank/DDBJ whole genome shotgun (WGS) entry which is preliminary data.</text>
</comment>
<feature type="compositionally biased region" description="Basic and acidic residues" evidence="1">
    <location>
        <begin position="205"/>
        <end position="217"/>
    </location>
</feature>
<feature type="region of interest" description="Disordered" evidence="1">
    <location>
        <begin position="1"/>
        <end position="241"/>
    </location>
</feature>
<gene>
    <name evidence="2" type="ORF">AMORRO_LOCUS11654</name>
</gene>
<dbReference type="EMBL" id="CAJVPV010015388">
    <property type="protein sequence ID" value="CAG8691549.1"/>
    <property type="molecule type" value="Genomic_DNA"/>
</dbReference>
<feature type="compositionally biased region" description="Basic and acidic residues" evidence="1">
    <location>
        <begin position="107"/>
        <end position="158"/>
    </location>
</feature>
<feature type="compositionally biased region" description="Polar residues" evidence="1">
    <location>
        <begin position="188"/>
        <end position="201"/>
    </location>
</feature>
<dbReference type="Proteomes" id="UP000789342">
    <property type="component" value="Unassembled WGS sequence"/>
</dbReference>
<organism evidence="2 3">
    <name type="scientific">Acaulospora morrowiae</name>
    <dbReference type="NCBI Taxonomy" id="94023"/>
    <lineage>
        <taxon>Eukaryota</taxon>
        <taxon>Fungi</taxon>
        <taxon>Fungi incertae sedis</taxon>
        <taxon>Mucoromycota</taxon>
        <taxon>Glomeromycotina</taxon>
        <taxon>Glomeromycetes</taxon>
        <taxon>Diversisporales</taxon>
        <taxon>Acaulosporaceae</taxon>
        <taxon>Acaulospora</taxon>
    </lineage>
</organism>
<protein>
    <submittedName>
        <fullName evidence="2">2628_t:CDS:1</fullName>
    </submittedName>
</protein>
<reference evidence="2" key="1">
    <citation type="submission" date="2021-06" db="EMBL/GenBank/DDBJ databases">
        <authorList>
            <person name="Kallberg Y."/>
            <person name="Tangrot J."/>
            <person name="Rosling A."/>
        </authorList>
    </citation>
    <scope>NUCLEOTIDE SEQUENCE</scope>
    <source>
        <strain evidence="2">CL551</strain>
    </source>
</reference>
<feature type="non-terminal residue" evidence="2">
    <location>
        <position position="277"/>
    </location>
</feature>
<keyword evidence="3" id="KW-1185">Reference proteome</keyword>
<evidence type="ECO:0000313" key="3">
    <source>
        <dbReference type="Proteomes" id="UP000789342"/>
    </source>
</evidence>